<dbReference type="Pfam" id="PF11187">
    <property type="entry name" value="Mbeg1-like"/>
    <property type="match status" value="1"/>
</dbReference>
<evidence type="ECO:0000313" key="2">
    <source>
        <dbReference type="EMBL" id="MFD1411143.1"/>
    </source>
</evidence>
<dbReference type="Proteomes" id="UP001597191">
    <property type="component" value="Unassembled WGS sequence"/>
</dbReference>
<reference evidence="3" key="1">
    <citation type="journal article" date="2019" name="Int. J. Syst. Evol. Microbiol.">
        <title>The Global Catalogue of Microorganisms (GCM) 10K type strain sequencing project: providing services to taxonomists for standard genome sequencing and annotation.</title>
        <authorList>
            <consortium name="The Broad Institute Genomics Platform"/>
            <consortium name="The Broad Institute Genome Sequencing Center for Infectious Disease"/>
            <person name="Wu L."/>
            <person name="Ma J."/>
        </authorList>
    </citation>
    <scope>NUCLEOTIDE SEQUENCE [LARGE SCALE GENOMIC DNA]</scope>
    <source>
        <strain evidence="3">CCM 8937</strain>
    </source>
</reference>
<dbReference type="SUPFAM" id="SSF53474">
    <property type="entry name" value="alpha/beta-Hydrolases"/>
    <property type="match status" value="1"/>
</dbReference>
<dbReference type="InterPro" id="IPR029058">
    <property type="entry name" value="AB_hydrolase_fold"/>
</dbReference>
<dbReference type="RefSeq" id="WP_125649493.1">
    <property type="nucleotide sequence ID" value="NZ_JBHTOH010000036.1"/>
</dbReference>
<organism evidence="2 3">
    <name type="scientific">Lapidilactobacillus gannanensis</name>
    <dbReference type="NCBI Taxonomy" id="2486002"/>
    <lineage>
        <taxon>Bacteria</taxon>
        <taxon>Bacillati</taxon>
        <taxon>Bacillota</taxon>
        <taxon>Bacilli</taxon>
        <taxon>Lactobacillales</taxon>
        <taxon>Lactobacillaceae</taxon>
        <taxon>Lapidilactobacillus</taxon>
    </lineage>
</organism>
<protein>
    <submittedName>
        <fullName evidence="2">Mbeg1-like protein</fullName>
    </submittedName>
</protein>
<dbReference type="EMBL" id="JBHTOH010000036">
    <property type="protein sequence ID" value="MFD1411143.1"/>
    <property type="molecule type" value="Genomic_DNA"/>
</dbReference>
<sequence>MTNMIDYAKKYGNDNFTKVPFNDIDGVILAQLAYLGFGVLAQHSVNRLSDLTDPALIKMAVTDTWNPAGNAELLQLINHLTRFQNITWHHWLAKVDVEKEQKITVITFTLAPRLHYISFRGTTATLIDWKEDLNMTFLPAIPSQRTALHYTQNLFKELPGEFYLGGHSKGGNLAVYVLTHASAAMQQRIRMVYSADGPGLKQEIAGELLPKIHKIIPQSSIIGLLLEPDSEYQIVASQARGFKQHDPYTWQVVGHKFNIIATTGRMSQYTQRSIARWLTEVDDDTKQDFLESVYDLFTATNHQEITYLEENWPETLRIVLRGMNEAQPTTKRQWREVNKKLMQSLIAEAGLSVRQTIDQVKPSQLGTEAKEFLNKYRDERRAKKTEPASSPKQDNQS</sequence>
<gene>
    <name evidence="2" type="ORF">ACFQ4R_05950</name>
</gene>
<feature type="compositionally biased region" description="Polar residues" evidence="1">
    <location>
        <begin position="387"/>
        <end position="397"/>
    </location>
</feature>
<keyword evidence="3" id="KW-1185">Reference proteome</keyword>
<evidence type="ECO:0000313" key="3">
    <source>
        <dbReference type="Proteomes" id="UP001597191"/>
    </source>
</evidence>
<accession>A0ABW4BNA4</accession>
<name>A0ABW4BNA4_9LACO</name>
<feature type="compositionally biased region" description="Basic and acidic residues" evidence="1">
    <location>
        <begin position="368"/>
        <end position="386"/>
    </location>
</feature>
<evidence type="ECO:0000256" key="1">
    <source>
        <dbReference type="SAM" id="MobiDB-lite"/>
    </source>
</evidence>
<proteinExistence type="predicted"/>
<comment type="caution">
    <text evidence="2">The sequence shown here is derived from an EMBL/GenBank/DDBJ whole genome shotgun (WGS) entry which is preliminary data.</text>
</comment>
<dbReference type="InterPro" id="IPR024499">
    <property type="entry name" value="Mbeg1-like"/>
</dbReference>
<feature type="region of interest" description="Disordered" evidence="1">
    <location>
        <begin position="368"/>
        <end position="397"/>
    </location>
</feature>